<dbReference type="PANTHER" id="PTHR33204:SF18">
    <property type="entry name" value="TRANSCRIPTIONAL REGULATORY PROTEIN"/>
    <property type="match status" value="1"/>
</dbReference>
<feature type="compositionally biased region" description="Basic and acidic residues" evidence="4">
    <location>
        <begin position="124"/>
        <end position="151"/>
    </location>
</feature>
<feature type="region of interest" description="Disordered" evidence="4">
    <location>
        <begin position="111"/>
        <end position="151"/>
    </location>
</feature>
<dbReference type="EMBL" id="JACYXC010000001">
    <property type="protein sequence ID" value="MBH5334766.1"/>
    <property type="molecule type" value="Genomic_DNA"/>
</dbReference>
<keyword evidence="1" id="KW-0805">Transcription regulation</keyword>
<proteinExistence type="predicted"/>
<evidence type="ECO:0000313" key="7">
    <source>
        <dbReference type="Proteomes" id="UP000807371"/>
    </source>
</evidence>
<dbReference type="Gene3D" id="1.10.10.10">
    <property type="entry name" value="Winged helix-like DNA-binding domain superfamily/Winged helix DNA-binding domain"/>
    <property type="match status" value="1"/>
</dbReference>
<dbReference type="PANTHER" id="PTHR33204">
    <property type="entry name" value="TRANSCRIPTIONAL REGULATOR, MARR FAMILY"/>
    <property type="match status" value="1"/>
</dbReference>
<evidence type="ECO:0000256" key="3">
    <source>
        <dbReference type="ARBA" id="ARBA00023163"/>
    </source>
</evidence>
<dbReference type="SUPFAM" id="SSF46785">
    <property type="entry name" value="Winged helix' DNA-binding domain"/>
    <property type="match status" value="1"/>
</dbReference>
<dbReference type="InterPro" id="IPR036388">
    <property type="entry name" value="WH-like_DNA-bd_sf"/>
</dbReference>
<dbReference type="InterPro" id="IPR002577">
    <property type="entry name" value="HTH_HxlR"/>
</dbReference>
<reference evidence="6 7" key="1">
    <citation type="submission" date="2020-09" db="EMBL/GenBank/DDBJ databases">
        <title>Biosynthesis of the nuclear factor of activated T cells inhibitor NFAT-133 and its congeners in Streptomyces pactum.</title>
        <authorList>
            <person name="Zhou W."/>
            <person name="Posri P."/>
            <person name="Abugrain M.E."/>
            <person name="Weisberg A.J."/>
            <person name="Chang J.H."/>
            <person name="Mahmud T."/>
        </authorList>
    </citation>
    <scope>NUCLEOTIDE SEQUENCE [LARGE SCALE GENOMIC DNA]</scope>
    <source>
        <strain evidence="6 7">ATCC 27456</strain>
    </source>
</reference>
<name>A0ABS0NHV1_9ACTN</name>
<feature type="domain" description="HTH hxlR-type" evidence="5">
    <location>
        <begin position="11"/>
        <end position="109"/>
    </location>
</feature>
<sequence>MTEPDRLLADCRARLGFDLLANTWNAVVIYALADGPRRPHQLRAEIGGISAKVLNETLHRLRDYALVERRVDARSPRRVEYALTGLGTTLLEPITALGRWSAEYGAAFAAAQGWDSEPSGDGDGGTRRDAEGRGGTRRDAEGRGEGRAGDG</sequence>
<dbReference type="PROSITE" id="PS51118">
    <property type="entry name" value="HTH_HXLR"/>
    <property type="match status" value="1"/>
</dbReference>
<evidence type="ECO:0000256" key="1">
    <source>
        <dbReference type="ARBA" id="ARBA00023015"/>
    </source>
</evidence>
<accession>A0ABS0NHV1</accession>
<dbReference type="Proteomes" id="UP000807371">
    <property type="component" value="Unassembled WGS sequence"/>
</dbReference>
<keyword evidence="2" id="KW-0238">DNA-binding</keyword>
<keyword evidence="7" id="KW-1185">Reference proteome</keyword>
<evidence type="ECO:0000256" key="2">
    <source>
        <dbReference type="ARBA" id="ARBA00023125"/>
    </source>
</evidence>
<evidence type="ECO:0000259" key="5">
    <source>
        <dbReference type="PROSITE" id="PS51118"/>
    </source>
</evidence>
<dbReference type="InterPro" id="IPR036390">
    <property type="entry name" value="WH_DNA-bd_sf"/>
</dbReference>
<evidence type="ECO:0000256" key="4">
    <source>
        <dbReference type="SAM" id="MobiDB-lite"/>
    </source>
</evidence>
<dbReference type="Pfam" id="PF01638">
    <property type="entry name" value="HxlR"/>
    <property type="match status" value="1"/>
</dbReference>
<organism evidence="6 7">
    <name type="scientific">Streptomyces pactum</name>
    <dbReference type="NCBI Taxonomy" id="68249"/>
    <lineage>
        <taxon>Bacteria</taxon>
        <taxon>Bacillati</taxon>
        <taxon>Actinomycetota</taxon>
        <taxon>Actinomycetes</taxon>
        <taxon>Kitasatosporales</taxon>
        <taxon>Streptomycetaceae</taxon>
        <taxon>Streptomyces</taxon>
    </lineage>
</organism>
<evidence type="ECO:0000313" key="6">
    <source>
        <dbReference type="EMBL" id="MBH5334766.1"/>
    </source>
</evidence>
<comment type="caution">
    <text evidence="6">The sequence shown here is derived from an EMBL/GenBank/DDBJ whole genome shotgun (WGS) entry which is preliminary data.</text>
</comment>
<dbReference type="RefSeq" id="WP_197988417.1">
    <property type="nucleotide sequence ID" value="NZ_JACYXC010000001.1"/>
</dbReference>
<protein>
    <submittedName>
        <fullName evidence="6">Helix-turn-helix transcriptional regulator</fullName>
    </submittedName>
</protein>
<gene>
    <name evidence="6" type="ORF">IHE55_08150</name>
</gene>
<keyword evidence="3" id="KW-0804">Transcription</keyword>